<comment type="caution">
    <text evidence="2">The sequence shown here is derived from an EMBL/GenBank/DDBJ whole genome shotgun (WGS) entry which is preliminary data.</text>
</comment>
<accession>A0AAN7A3I4</accession>
<dbReference type="AlphaFoldDB" id="A0AAN7A3I4"/>
<dbReference type="EMBL" id="MU866399">
    <property type="protein sequence ID" value="KAK4172718.1"/>
    <property type="molecule type" value="Genomic_DNA"/>
</dbReference>
<name>A0AAN7A3I4_9PEZI</name>
<reference evidence="2" key="1">
    <citation type="journal article" date="2023" name="Mol. Phylogenet. Evol.">
        <title>Genome-scale phylogeny and comparative genomics of the fungal order Sordariales.</title>
        <authorList>
            <person name="Hensen N."/>
            <person name="Bonometti L."/>
            <person name="Westerberg I."/>
            <person name="Brannstrom I.O."/>
            <person name="Guillou S."/>
            <person name="Cros-Aarteil S."/>
            <person name="Calhoun S."/>
            <person name="Haridas S."/>
            <person name="Kuo A."/>
            <person name="Mondo S."/>
            <person name="Pangilinan J."/>
            <person name="Riley R."/>
            <person name="LaButti K."/>
            <person name="Andreopoulos B."/>
            <person name="Lipzen A."/>
            <person name="Chen C."/>
            <person name="Yan M."/>
            <person name="Daum C."/>
            <person name="Ng V."/>
            <person name="Clum A."/>
            <person name="Steindorff A."/>
            <person name="Ohm R.A."/>
            <person name="Martin F."/>
            <person name="Silar P."/>
            <person name="Natvig D.O."/>
            <person name="Lalanne C."/>
            <person name="Gautier V."/>
            <person name="Ament-Velasquez S.L."/>
            <person name="Kruys A."/>
            <person name="Hutchinson M.I."/>
            <person name="Powell A.J."/>
            <person name="Barry K."/>
            <person name="Miller A.N."/>
            <person name="Grigoriev I.V."/>
            <person name="Debuchy R."/>
            <person name="Gladieux P."/>
            <person name="Hiltunen Thoren M."/>
            <person name="Johannesson H."/>
        </authorList>
    </citation>
    <scope>NUCLEOTIDE SEQUENCE</scope>
    <source>
        <strain evidence="2">CBS 892.96</strain>
    </source>
</reference>
<feature type="non-terminal residue" evidence="2">
    <location>
        <position position="209"/>
    </location>
</feature>
<organism evidence="2 3">
    <name type="scientific">Triangularia setosa</name>
    <dbReference type="NCBI Taxonomy" id="2587417"/>
    <lineage>
        <taxon>Eukaryota</taxon>
        <taxon>Fungi</taxon>
        <taxon>Dikarya</taxon>
        <taxon>Ascomycota</taxon>
        <taxon>Pezizomycotina</taxon>
        <taxon>Sordariomycetes</taxon>
        <taxon>Sordariomycetidae</taxon>
        <taxon>Sordariales</taxon>
        <taxon>Podosporaceae</taxon>
        <taxon>Triangularia</taxon>
    </lineage>
</organism>
<evidence type="ECO:0000313" key="3">
    <source>
        <dbReference type="Proteomes" id="UP001302321"/>
    </source>
</evidence>
<dbReference type="Proteomes" id="UP001302321">
    <property type="component" value="Unassembled WGS sequence"/>
</dbReference>
<keyword evidence="3" id="KW-1185">Reference proteome</keyword>
<evidence type="ECO:0000256" key="1">
    <source>
        <dbReference type="SAM" id="MobiDB-lite"/>
    </source>
</evidence>
<sequence length="209" mass="21937">MAPGLLSVWRRLCQLRVWNGMAGFGLVHKRIMRSLPLTAGRPVPLVPQTAPIDDTNVTETKSKQPIKRKRQRANKDPAPELAIVRGNLSTDATAIVAPPTVLVGPKKRKGRPALSSNNNSNNNVMSYAQPISNTAPPLPGSFVDVAAGPSHPDNGILNGHDSVSSMLSAQFASEIPAAPSPLNYGAGILNGHDSVSSMLAAQFASGVSP</sequence>
<feature type="region of interest" description="Disordered" evidence="1">
    <location>
        <begin position="46"/>
        <end position="76"/>
    </location>
</feature>
<evidence type="ECO:0000313" key="2">
    <source>
        <dbReference type="EMBL" id="KAK4172718.1"/>
    </source>
</evidence>
<reference evidence="2" key="2">
    <citation type="submission" date="2023-05" db="EMBL/GenBank/DDBJ databases">
        <authorList>
            <consortium name="Lawrence Berkeley National Laboratory"/>
            <person name="Steindorff A."/>
            <person name="Hensen N."/>
            <person name="Bonometti L."/>
            <person name="Westerberg I."/>
            <person name="Brannstrom I.O."/>
            <person name="Guillou S."/>
            <person name="Cros-Aarteil S."/>
            <person name="Calhoun S."/>
            <person name="Haridas S."/>
            <person name="Kuo A."/>
            <person name="Mondo S."/>
            <person name="Pangilinan J."/>
            <person name="Riley R."/>
            <person name="Labutti K."/>
            <person name="Andreopoulos B."/>
            <person name="Lipzen A."/>
            <person name="Chen C."/>
            <person name="Yanf M."/>
            <person name="Daum C."/>
            <person name="Ng V."/>
            <person name="Clum A."/>
            <person name="Ohm R."/>
            <person name="Martin F."/>
            <person name="Silar P."/>
            <person name="Natvig D."/>
            <person name="Lalanne C."/>
            <person name="Gautier V."/>
            <person name="Ament-Velasquez S.L."/>
            <person name="Kruys A."/>
            <person name="Hutchinson M.I."/>
            <person name="Powell A.J."/>
            <person name="Barry K."/>
            <person name="Miller A.N."/>
            <person name="Grigoriev I.V."/>
            <person name="Debuchy R."/>
            <person name="Gladieux P."/>
            <person name="Thoren M.H."/>
            <person name="Johannesson H."/>
        </authorList>
    </citation>
    <scope>NUCLEOTIDE SEQUENCE</scope>
    <source>
        <strain evidence="2">CBS 892.96</strain>
    </source>
</reference>
<feature type="region of interest" description="Disordered" evidence="1">
    <location>
        <begin position="103"/>
        <end position="122"/>
    </location>
</feature>
<gene>
    <name evidence="2" type="ORF">QBC36DRAFT_167162</name>
</gene>
<protein>
    <submittedName>
        <fullName evidence="2">Uncharacterized protein</fullName>
    </submittedName>
</protein>
<proteinExistence type="predicted"/>